<dbReference type="InterPro" id="IPR008984">
    <property type="entry name" value="SMAD_FHA_dom_sf"/>
</dbReference>
<organism evidence="2 3">
    <name type="scientific">Fusibacter bizertensis</name>
    <dbReference type="NCBI Taxonomy" id="1488331"/>
    <lineage>
        <taxon>Bacteria</taxon>
        <taxon>Bacillati</taxon>
        <taxon>Bacillota</taxon>
        <taxon>Clostridia</taxon>
        <taxon>Eubacteriales</taxon>
        <taxon>Eubacteriales Family XII. Incertae Sedis</taxon>
        <taxon>Fusibacter</taxon>
    </lineage>
</organism>
<evidence type="ECO:0000313" key="3">
    <source>
        <dbReference type="Proteomes" id="UP001158045"/>
    </source>
</evidence>
<dbReference type="CDD" id="cd00060">
    <property type="entry name" value="FHA"/>
    <property type="match status" value="1"/>
</dbReference>
<evidence type="ECO:0000259" key="1">
    <source>
        <dbReference type="PROSITE" id="PS50006"/>
    </source>
</evidence>
<gene>
    <name evidence="2" type="ORF">QE109_00265</name>
</gene>
<dbReference type="RefSeq" id="WP_281092354.1">
    <property type="nucleotide sequence ID" value="NZ_JARYZI010000001.1"/>
</dbReference>
<dbReference type="Pfam" id="PF19909">
    <property type="entry name" value="DUF6382"/>
    <property type="match status" value="1"/>
</dbReference>
<dbReference type="SMART" id="SM00240">
    <property type="entry name" value="FHA"/>
    <property type="match status" value="1"/>
</dbReference>
<dbReference type="Gene3D" id="2.60.200.20">
    <property type="match status" value="1"/>
</dbReference>
<dbReference type="SUPFAM" id="SSF49879">
    <property type="entry name" value="SMAD/FHA domain"/>
    <property type="match status" value="1"/>
</dbReference>
<sequence length="295" mass="34576">MQTNRIIIHTQQLEKFEADMINEVDIMCFQTFAVHQLQNQNMQFIELSWEKKGCYQTIKELLDAKYLDFAFLSHFAEQIIDLYKACDDYLLIIDKIDFSPSNIYYDHFLNQFFWRYVPIKDFKSDFEISQLIAIVLLKSDIIDDLQTIENLSLSPKELLNWLKQLSNKKEASNKKKIWHRICPKKKSNQLINQQSKTTHKISHPILMVKANPNENYKLYFDHIVIGREDTCNIHINSPSVSREHALIVKTGHHYHVKDLGSTNGTFLNGKQIDISTPIVNGDCIQIGEKELIFIR</sequence>
<dbReference type="EMBL" id="JARYZI010000001">
    <property type="protein sequence ID" value="MDH8676552.1"/>
    <property type="molecule type" value="Genomic_DNA"/>
</dbReference>
<dbReference type="InterPro" id="IPR050923">
    <property type="entry name" value="Cell_Proc_Reg/RNA_Proc"/>
</dbReference>
<dbReference type="InterPro" id="IPR000253">
    <property type="entry name" value="FHA_dom"/>
</dbReference>
<proteinExistence type="predicted"/>
<name>A0ABT6N805_9FIRM</name>
<dbReference type="Proteomes" id="UP001158045">
    <property type="component" value="Unassembled WGS sequence"/>
</dbReference>
<evidence type="ECO:0000313" key="2">
    <source>
        <dbReference type="EMBL" id="MDH8676552.1"/>
    </source>
</evidence>
<accession>A0ABT6N805</accession>
<protein>
    <submittedName>
        <fullName evidence="2">FHA domain-containing protein</fullName>
    </submittedName>
</protein>
<comment type="caution">
    <text evidence="2">The sequence shown here is derived from an EMBL/GenBank/DDBJ whole genome shotgun (WGS) entry which is preliminary data.</text>
</comment>
<reference evidence="2 3" key="1">
    <citation type="submission" date="2023-04" db="EMBL/GenBank/DDBJ databases">
        <title>Fusibacter bizertensis strain WBS, isolated from littoral bottom sediments of the Arctic seas - biochemical and genomic analysis.</title>
        <authorList>
            <person name="Brioukhanov A.L."/>
        </authorList>
    </citation>
    <scope>NUCLEOTIDE SEQUENCE [LARGE SCALE GENOMIC DNA]</scope>
    <source>
        <strain evidence="2 3">WBS</strain>
    </source>
</reference>
<dbReference type="Pfam" id="PF00498">
    <property type="entry name" value="FHA"/>
    <property type="match status" value="1"/>
</dbReference>
<dbReference type="PROSITE" id="PS50006">
    <property type="entry name" value="FHA_DOMAIN"/>
    <property type="match status" value="1"/>
</dbReference>
<feature type="domain" description="FHA" evidence="1">
    <location>
        <begin position="223"/>
        <end position="272"/>
    </location>
</feature>
<dbReference type="PANTHER" id="PTHR23308">
    <property type="entry name" value="NUCLEAR INHIBITOR OF PROTEIN PHOSPHATASE-1"/>
    <property type="match status" value="1"/>
</dbReference>
<dbReference type="InterPro" id="IPR045962">
    <property type="entry name" value="DUF6382"/>
</dbReference>
<keyword evidence="3" id="KW-1185">Reference proteome</keyword>